<name>A0AAU8AJR8_9RHOB</name>
<dbReference type="RefSeq" id="WP_353473833.1">
    <property type="nucleotide sequence ID" value="NZ_CP123384.1"/>
</dbReference>
<accession>A0AAU8AJR8</accession>
<evidence type="ECO:0000313" key="4">
    <source>
        <dbReference type="EMBL" id="XCC95002.1"/>
    </source>
</evidence>
<organism evidence="4">
    <name type="scientific">Alloyangia sp. H15</name>
    <dbReference type="NCBI Taxonomy" id="3029062"/>
    <lineage>
        <taxon>Bacteria</taxon>
        <taxon>Pseudomonadati</taxon>
        <taxon>Pseudomonadota</taxon>
        <taxon>Alphaproteobacteria</taxon>
        <taxon>Rhodobacterales</taxon>
        <taxon>Roseobacteraceae</taxon>
        <taxon>Alloyangia</taxon>
    </lineage>
</organism>
<protein>
    <submittedName>
        <fullName evidence="4">Response regulator</fullName>
    </submittedName>
</protein>
<dbReference type="Gene3D" id="3.40.50.2300">
    <property type="match status" value="1"/>
</dbReference>
<dbReference type="PANTHER" id="PTHR44591:SF3">
    <property type="entry name" value="RESPONSE REGULATORY DOMAIN-CONTAINING PROTEIN"/>
    <property type="match status" value="1"/>
</dbReference>
<dbReference type="InterPro" id="IPR050595">
    <property type="entry name" value="Bact_response_regulator"/>
</dbReference>
<evidence type="ECO:0000256" key="1">
    <source>
        <dbReference type="ARBA" id="ARBA00022553"/>
    </source>
</evidence>
<proteinExistence type="predicted"/>
<dbReference type="InterPro" id="IPR011006">
    <property type="entry name" value="CheY-like_superfamily"/>
</dbReference>
<sequence>MTESDRNTPFPPRPTATRPLLGMTVLAVEDSRYACDALRLMALRSGARIRRADCLEAARRHLSLYRPTVAVVDLGLPDGSGAQLITELASQSPRLSVVLGTSGDPFAENLMRAAGADGFLEKPLSSLLDFQNAILAALPASRRPCGIRLVPDDPICPDPLAYRDDIAHAAALLREEPEPELTDYLAQFLGGLARSAGDSALETAALRLAAARADPGPASAALAQLSALLQQRLATRVAI</sequence>
<dbReference type="SUPFAM" id="SSF52172">
    <property type="entry name" value="CheY-like"/>
    <property type="match status" value="1"/>
</dbReference>
<gene>
    <name evidence="4" type="ORF">PVT71_04680</name>
</gene>
<reference evidence="4" key="1">
    <citation type="submission" date="2023-02" db="EMBL/GenBank/DDBJ databases">
        <title>Description and genomic characterization of Salipiger bruguierae sp. nov., isolated from the sediment of mangrove plant Bruguiera sexangula.</title>
        <authorList>
            <person name="Long M."/>
        </authorList>
    </citation>
    <scope>NUCLEOTIDE SEQUENCE</scope>
    <source>
        <strain evidence="4">H15</strain>
    </source>
</reference>
<evidence type="ECO:0000259" key="3">
    <source>
        <dbReference type="PROSITE" id="PS50110"/>
    </source>
</evidence>
<dbReference type="SMART" id="SM00448">
    <property type="entry name" value="REC"/>
    <property type="match status" value="1"/>
</dbReference>
<dbReference type="PANTHER" id="PTHR44591">
    <property type="entry name" value="STRESS RESPONSE REGULATOR PROTEIN 1"/>
    <property type="match status" value="1"/>
</dbReference>
<dbReference type="AlphaFoldDB" id="A0AAU8AJR8"/>
<dbReference type="EMBL" id="CP123384">
    <property type="protein sequence ID" value="XCC95002.1"/>
    <property type="molecule type" value="Genomic_DNA"/>
</dbReference>
<keyword evidence="1 2" id="KW-0597">Phosphoprotein</keyword>
<dbReference type="PROSITE" id="PS50110">
    <property type="entry name" value="RESPONSE_REGULATORY"/>
    <property type="match status" value="1"/>
</dbReference>
<dbReference type="CDD" id="cd00156">
    <property type="entry name" value="REC"/>
    <property type="match status" value="1"/>
</dbReference>
<feature type="modified residue" description="4-aspartylphosphate" evidence="2">
    <location>
        <position position="73"/>
    </location>
</feature>
<dbReference type="InterPro" id="IPR001789">
    <property type="entry name" value="Sig_transdc_resp-reg_receiver"/>
</dbReference>
<evidence type="ECO:0000256" key="2">
    <source>
        <dbReference type="PROSITE-ProRule" id="PRU00169"/>
    </source>
</evidence>
<feature type="domain" description="Response regulatory" evidence="3">
    <location>
        <begin position="24"/>
        <end position="137"/>
    </location>
</feature>
<dbReference type="Pfam" id="PF00072">
    <property type="entry name" value="Response_reg"/>
    <property type="match status" value="1"/>
</dbReference>
<dbReference type="GO" id="GO:0000160">
    <property type="term" value="P:phosphorelay signal transduction system"/>
    <property type="evidence" value="ECO:0007669"/>
    <property type="project" value="InterPro"/>
</dbReference>